<evidence type="ECO:0000313" key="1">
    <source>
        <dbReference type="EMBL" id="ARW58299.1"/>
    </source>
</evidence>
<gene>
    <name evidence="1" type="ORF">CPS1_09</name>
</gene>
<organism evidence="1 2">
    <name type="scientific">Clostridium phage CPS1</name>
    <dbReference type="NCBI Taxonomy" id="1983541"/>
    <lineage>
        <taxon>Viruses</taxon>
        <taxon>Duplodnaviria</taxon>
        <taxon>Heunggongvirae</taxon>
        <taxon>Uroviricota</taxon>
        <taxon>Caudoviricetes</taxon>
        <taxon>Guelinviridae</taxon>
        <taxon>Denniswatsonvirinae</taxon>
        <taxon>Gregsiragusavirus</taxon>
        <taxon>Gregsiragusavirus CPS1</taxon>
    </lineage>
</organism>
<dbReference type="EMBL" id="KY996523">
    <property type="protein sequence ID" value="ARW58299.1"/>
    <property type="molecule type" value="Genomic_DNA"/>
</dbReference>
<protein>
    <submittedName>
        <fullName evidence="1">Uncharacterized protein</fullName>
    </submittedName>
</protein>
<accession>A0A2D0WXX5</accession>
<evidence type="ECO:0000313" key="2">
    <source>
        <dbReference type="Proteomes" id="UP000228854"/>
    </source>
</evidence>
<name>A0A2D0WXX5_9CAUD</name>
<sequence length="78" mass="9222">MGENRELTELEIRKELALEKVNEKRLQLNRVVSFINQEEKEFPKSKEHDAVMFDTLLTSLGIEFKVTETKKRIIFQLA</sequence>
<keyword evidence="2" id="KW-1185">Reference proteome</keyword>
<reference evidence="1 2" key="1">
    <citation type="submission" date="2017-04" db="EMBL/GenBank/DDBJ databases">
        <title>Complete genome sequences of Clostridium perfringens bacteriophage CPS1.</title>
        <authorList>
            <person name="Ha E."/>
            <person name="Ryu S."/>
        </authorList>
    </citation>
    <scope>NUCLEOTIDE SEQUENCE [LARGE SCALE GENOMIC DNA]</scope>
</reference>
<proteinExistence type="predicted"/>
<dbReference type="Proteomes" id="UP000228854">
    <property type="component" value="Segment"/>
</dbReference>